<evidence type="ECO:0000313" key="3">
    <source>
        <dbReference type="Proteomes" id="UP001420932"/>
    </source>
</evidence>
<feature type="region of interest" description="Disordered" evidence="1">
    <location>
        <begin position="1"/>
        <end position="32"/>
    </location>
</feature>
<feature type="compositionally biased region" description="Basic and acidic residues" evidence="1">
    <location>
        <begin position="1"/>
        <end position="24"/>
    </location>
</feature>
<dbReference type="AlphaFoldDB" id="A0AAP0P1L2"/>
<gene>
    <name evidence="2" type="ORF">Syun_016544</name>
</gene>
<reference evidence="2 3" key="1">
    <citation type="submission" date="2024-01" db="EMBL/GenBank/DDBJ databases">
        <title>Genome assemblies of Stephania.</title>
        <authorList>
            <person name="Yang L."/>
        </authorList>
    </citation>
    <scope>NUCLEOTIDE SEQUENCE [LARGE SCALE GENOMIC DNA]</scope>
    <source>
        <strain evidence="2">YNDBR</strain>
        <tissue evidence="2">Leaf</tissue>
    </source>
</reference>
<proteinExistence type="predicted"/>
<evidence type="ECO:0000256" key="1">
    <source>
        <dbReference type="SAM" id="MobiDB-lite"/>
    </source>
</evidence>
<name>A0AAP0P1L2_9MAGN</name>
<organism evidence="2 3">
    <name type="scientific">Stephania yunnanensis</name>
    <dbReference type="NCBI Taxonomy" id="152371"/>
    <lineage>
        <taxon>Eukaryota</taxon>
        <taxon>Viridiplantae</taxon>
        <taxon>Streptophyta</taxon>
        <taxon>Embryophyta</taxon>
        <taxon>Tracheophyta</taxon>
        <taxon>Spermatophyta</taxon>
        <taxon>Magnoliopsida</taxon>
        <taxon>Ranunculales</taxon>
        <taxon>Menispermaceae</taxon>
        <taxon>Menispermoideae</taxon>
        <taxon>Cissampelideae</taxon>
        <taxon>Stephania</taxon>
    </lineage>
</organism>
<protein>
    <submittedName>
        <fullName evidence="2">Uncharacterized protein</fullName>
    </submittedName>
</protein>
<keyword evidence="3" id="KW-1185">Reference proteome</keyword>
<comment type="caution">
    <text evidence="2">The sequence shown here is derived from an EMBL/GenBank/DDBJ whole genome shotgun (WGS) entry which is preliminary data.</text>
</comment>
<dbReference type="EMBL" id="JBBNAF010000007">
    <property type="protein sequence ID" value="KAK9127747.1"/>
    <property type="molecule type" value="Genomic_DNA"/>
</dbReference>
<evidence type="ECO:0000313" key="2">
    <source>
        <dbReference type="EMBL" id="KAK9127747.1"/>
    </source>
</evidence>
<dbReference type="Proteomes" id="UP001420932">
    <property type="component" value="Unassembled WGS sequence"/>
</dbReference>
<accession>A0AAP0P1L2</accession>
<sequence>MRVADHSRSGLLPRDGRKEERDEPVNEQGEVGAWRRGFVQAVEAMRSSTNGGNEKCVKMRKGRQRERAQLLLTAEKIHKKQHIGEEDKAGKIACEDPVGKFK</sequence>